<evidence type="ECO:0000256" key="1">
    <source>
        <dbReference type="SAM" id="MobiDB-lite"/>
    </source>
</evidence>
<dbReference type="AlphaFoldDB" id="A0AAD7BVC3"/>
<sequence>MLPCHVPAPKNHSRPPHSRRDSTAPARKVTRCPPTKDAVSPYAGLRDSEPAPARHLLPVRRRAAREIASSAHDAPPDASSRIRARPPWTRKRCVYMRMRLPLCGRRAHFCLARSKRPCLRRIYAASGWGHGALYPLSPSHNDAGAHTPAFSAQIGGSD</sequence>
<organism evidence="2 3">
    <name type="scientific">Mycena rosella</name>
    <name type="common">Pink bonnet</name>
    <name type="synonym">Agaricus rosellus</name>
    <dbReference type="NCBI Taxonomy" id="1033263"/>
    <lineage>
        <taxon>Eukaryota</taxon>
        <taxon>Fungi</taxon>
        <taxon>Dikarya</taxon>
        <taxon>Basidiomycota</taxon>
        <taxon>Agaricomycotina</taxon>
        <taxon>Agaricomycetes</taxon>
        <taxon>Agaricomycetidae</taxon>
        <taxon>Agaricales</taxon>
        <taxon>Marasmiineae</taxon>
        <taxon>Mycenaceae</taxon>
        <taxon>Mycena</taxon>
    </lineage>
</organism>
<keyword evidence="3" id="KW-1185">Reference proteome</keyword>
<evidence type="ECO:0000313" key="3">
    <source>
        <dbReference type="Proteomes" id="UP001221757"/>
    </source>
</evidence>
<dbReference type="EMBL" id="JARKIE010000520">
    <property type="protein sequence ID" value="KAJ7631260.1"/>
    <property type="molecule type" value="Genomic_DNA"/>
</dbReference>
<comment type="caution">
    <text evidence="2">The sequence shown here is derived from an EMBL/GenBank/DDBJ whole genome shotgun (WGS) entry which is preliminary data.</text>
</comment>
<protein>
    <submittedName>
        <fullName evidence="2">Uncharacterized protein</fullName>
    </submittedName>
</protein>
<feature type="region of interest" description="Disordered" evidence="1">
    <location>
        <begin position="1"/>
        <end position="83"/>
    </location>
</feature>
<name>A0AAD7BVC3_MYCRO</name>
<proteinExistence type="predicted"/>
<accession>A0AAD7BVC3</accession>
<evidence type="ECO:0000313" key="2">
    <source>
        <dbReference type="EMBL" id="KAJ7631260.1"/>
    </source>
</evidence>
<dbReference type="Proteomes" id="UP001221757">
    <property type="component" value="Unassembled WGS sequence"/>
</dbReference>
<reference evidence="2" key="1">
    <citation type="submission" date="2023-03" db="EMBL/GenBank/DDBJ databases">
        <title>Massive genome expansion in bonnet fungi (Mycena s.s.) driven by repeated elements and novel gene families across ecological guilds.</title>
        <authorList>
            <consortium name="Lawrence Berkeley National Laboratory"/>
            <person name="Harder C.B."/>
            <person name="Miyauchi S."/>
            <person name="Viragh M."/>
            <person name="Kuo A."/>
            <person name="Thoen E."/>
            <person name="Andreopoulos B."/>
            <person name="Lu D."/>
            <person name="Skrede I."/>
            <person name="Drula E."/>
            <person name="Henrissat B."/>
            <person name="Morin E."/>
            <person name="Kohler A."/>
            <person name="Barry K."/>
            <person name="LaButti K."/>
            <person name="Morin E."/>
            <person name="Salamov A."/>
            <person name="Lipzen A."/>
            <person name="Mereny Z."/>
            <person name="Hegedus B."/>
            <person name="Baldrian P."/>
            <person name="Stursova M."/>
            <person name="Weitz H."/>
            <person name="Taylor A."/>
            <person name="Grigoriev I.V."/>
            <person name="Nagy L.G."/>
            <person name="Martin F."/>
            <person name="Kauserud H."/>
        </authorList>
    </citation>
    <scope>NUCLEOTIDE SEQUENCE</scope>
    <source>
        <strain evidence="2">CBHHK067</strain>
    </source>
</reference>
<gene>
    <name evidence="2" type="ORF">B0H17DRAFT_1217924</name>
</gene>
<feature type="compositionally biased region" description="Low complexity" evidence="1">
    <location>
        <begin position="66"/>
        <end position="79"/>
    </location>
</feature>